<evidence type="ECO:0000256" key="1">
    <source>
        <dbReference type="ARBA" id="ARBA00004127"/>
    </source>
</evidence>
<accession>A0A7G7VK19</accession>
<evidence type="ECO:0000259" key="5">
    <source>
        <dbReference type="Pfam" id="PF06803"/>
    </source>
</evidence>
<keyword evidence="7" id="KW-1185">Reference proteome</keyword>
<dbReference type="InterPro" id="IPR010652">
    <property type="entry name" value="DUF1232"/>
</dbReference>
<keyword evidence="4" id="KW-0472">Membrane</keyword>
<sequence length="135" mass="14850">MSTHDEIKAEEIENLDIEKYRDKYSEEGLWEKIRKNIAKIGVKVIYQALLLFYVAQSPNCPTKIKAGIIGALGYLISPLDLVPDFMPGIGFADDAAAIAAAVALAQVYINDEIRAQARAKIVDLLGEDALENLDD</sequence>
<comment type="subcellular location">
    <subcellularLocation>
        <location evidence="1">Endomembrane system</location>
        <topology evidence="1">Multi-pass membrane protein</topology>
    </subcellularLocation>
</comment>
<evidence type="ECO:0000256" key="2">
    <source>
        <dbReference type="ARBA" id="ARBA00022692"/>
    </source>
</evidence>
<dbReference type="Proteomes" id="UP000515480">
    <property type="component" value="Chromosome"/>
</dbReference>
<name>A0A7G7VK19_9FIRM</name>
<evidence type="ECO:0000256" key="4">
    <source>
        <dbReference type="ARBA" id="ARBA00023136"/>
    </source>
</evidence>
<dbReference type="AlphaFoldDB" id="A0A7G7VK19"/>
<evidence type="ECO:0000313" key="6">
    <source>
        <dbReference type="EMBL" id="QNH54462.1"/>
    </source>
</evidence>
<dbReference type="KEGG" id="stim:H1B31_00330"/>
<feature type="domain" description="DUF1232" evidence="5">
    <location>
        <begin position="65"/>
        <end position="99"/>
    </location>
</feature>
<protein>
    <submittedName>
        <fullName evidence="6">DUF1232 domain-containing protein</fullName>
    </submittedName>
</protein>
<dbReference type="RefSeq" id="WP_185980440.1">
    <property type="nucleotide sequence ID" value="NZ_CP060204.1"/>
</dbReference>
<keyword evidence="2" id="KW-0812">Transmembrane</keyword>
<dbReference type="InterPro" id="IPR016983">
    <property type="entry name" value="UCP031804"/>
</dbReference>
<evidence type="ECO:0000256" key="3">
    <source>
        <dbReference type="ARBA" id="ARBA00022989"/>
    </source>
</evidence>
<dbReference type="GO" id="GO:0012505">
    <property type="term" value="C:endomembrane system"/>
    <property type="evidence" value="ECO:0007669"/>
    <property type="project" value="UniProtKB-SubCell"/>
</dbReference>
<dbReference type="PIRSF" id="PIRSF031804">
    <property type="entry name" value="UCP031804"/>
    <property type="match status" value="1"/>
</dbReference>
<evidence type="ECO:0000313" key="7">
    <source>
        <dbReference type="Proteomes" id="UP000515480"/>
    </source>
</evidence>
<gene>
    <name evidence="6" type="ORF">H1B31_00330</name>
</gene>
<dbReference type="Pfam" id="PF06803">
    <property type="entry name" value="DUF1232"/>
    <property type="match status" value="1"/>
</dbReference>
<dbReference type="EMBL" id="CP060204">
    <property type="protein sequence ID" value="QNH54462.1"/>
    <property type="molecule type" value="Genomic_DNA"/>
</dbReference>
<proteinExistence type="predicted"/>
<reference evidence="6 7" key="1">
    <citation type="submission" date="2020-07" db="EMBL/GenBank/DDBJ databases">
        <title>Complete genome and description of Selenomonas timonensis sp. nov., a new bacterium isolated from a gingivitis subject.</title>
        <authorList>
            <person name="Antezack A."/>
        </authorList>
    </citation>
    <scope>NUCLEOTIDE SEQUENCE [LARGE SCALE GENOMIC DNA]</scope>
    <source>
        <strain evidence="6 7">Marseille-Q3039</strain>
    </source>
</reference>
<keyword evidence="3" id="KW-1133">Transmembrane helix</keyword>
<organism evidence="6 7">
    <name type="scientific">Selenomonas timonae</name>
    <dbReference type="NCBI Taxonomy" id="2754044"/>
    <lineage>
        <taxon>Bacteria</taxon>
        <taxon>Bacillati</taxon>
        <taxon>Bacillota</taxon>
        <taxon>Negativicutes</taxon>
        <taxon>Selenomonadales</taxon>
        <taxon>Selenomonadaceae</taxon>
        <taxon>Selenomonas</taxon>
    </lineage>
</organism>